<feature type="compositionally biased region" description="Low complexity" evidence="26">
    <location>
        <begin position="798"/>
        <end position="811"/>
    </location>
</feature>
<feature type="compositionally biased region" description="Basic and acidic residues" evidence="26">
    <location>
        <begin position="740"/>
        <end position="755"/>
    </location>
</feature>
<accession>A0A9W3HK70</accession>
<feature type="region of interest" description="Disordered" evidence="26">
    <location>
        <begin position="1738"/>
        <end position="1768"/>
    </location>
</feature>
<feature type="domain" description="Post-SET" evidence="31">
    <location>
        <begin position="1591"/>
        <end position="1607"/>
    </location>
</feature>
<dbReference type="InterPro" id="IPR000313">
    <property type="entry name" value="PWWP_dom"/>
</dbReference>
<dbReference type="CTD" id="7468"/>
<dbReference type="PROSITE" id="PS50118">
    <property type="entry name" value="HMG_BOX_2"/>
    <property type="match status" value="1"/>
</dbReference>
<dbReference type="InterPro" id="IPR013083">
    <property type="entry name" value="Znf_RING/FYVE/PHD"/>
</dbReference>
<evidence type="ECO:0000256" key="18">
    <source>
        <dbReference type="ARBA" id="ARBA00050707"/>
    </source>
</evidence>
<keyword evidence="14 25" id="KW-0238">DNA-binding</keyword>
<dbReference type="PROSITE" id="PS50812">
    <property type="entry name" value="PWWP"/>
    <property type="match status" value="2"/>
</dbReference>
<dbReference type="InterPro" id="IPR047426">
    <property type="entry name" value="PHD1_NSD1_2"/>
</dbReference>
<dbReference type="Pfam" id="PF00855">
    <property type="entry name" value="PWWP"/>
    <property type="match status" value="2"/>
</dbReference>
<keyword evidence="13" id="KW-0805">Transcription regulation</keyword>
<dbReference type="CDD" id="cd21991">
    <property type="entry name" value="HMG-box_NSD2"/>
    <property type="match status" value="1"/>
</dbReference>
<dbReference type="PROSITE" id="PS01359">
    <property type="entry name" value="ZF_PHD_1"/>
    <property type="match status" value="2"/>
</dbReference>
<dbReference type="FunFam" id="2.170.270.10:FF:000002">
    <property type="entry name" value="Histone-lysine N-methyltransferase"/>
    <property type="match status" value="1"/>
</dbReference>
<dbReference type="FunFam" id="3.30.40.10:FF:000093">
    <property type="entry name" value="Histone-lysine N-methyltransferase"/>
    <property type="match status" value="1"/>
</dbReference>
<dbReference type="CDD" id="cd19211">
    <property type="entry name" value="SET_NSD2"/>
    <property type="match status" value="1"/>
</dbReference>
<dbReference type="InterPro" id="IPR011011">
    <property type="entry name" value="Znf_FYVE_PHD"/>
</dbReference>
<dbReference type="GO" id="GO:0140954">
    <property type="term" value="F:histone H3K36 dimethyltransferase activity"/>
    <property type="evidence" value="ECO:0007669"/>
    <property type="project" value="UniProtKB-EC"/>
</dbReference>
<dbReference type="InterPro" id="IPR019787">
    <property type="entry name" value="Znf_PHD-finger"/>
</dbReference>
<feature type="compositionally biased region" description="Low complexity" evidence="26">
    <location>
        <begin position="927"/>
        <end position="940"/>
    </location>
</feature>
<evidence type="ECO:0000256" key="24">
    <source>
        <dbReference type="PROSITE-ProRule" id="PRU00146"/>
    </source>
</evidence>
<dbReference type="InterPro" id="IPR006560">
    <property type="entry name" value="AWS_dom"/>
</dbReference>
<keyword evidence="3" id="KW-0158">Chromosome</keyword>
<dbReference type="GO" id="GO:0005634">
    <property type="term" value="C:nucleus"/>
    <property type="evidence" value="ECO:0007669"/>
    <property type="project" value="UniProtKB-SubCell"/>
</dbReference>
<dbReference type="Gene3D" id="2.170.270.10">
    <property type="entry name" value="SET domain"/>
    <property type="match status" value="1"/>
</dbReference>
<evidence type="ECO:0000256" key="13">
    <source>
        <dbReference type="ARBA" id="ARBA00023015"/>
    </source>
</evidence>
<feature type="region of interest" description="Disordered" evidence="26">
    <location>
        <begin position="1613"/>
        <end position="1635"/>
    </location>
</feature>
<dbReference type="FunFam" id="3.30.40.10:FF:000350">
    <property type="entry name" value="Histone-lysine N-methyltransferase"/>
    <property type="match status" value="1"/>
</dbReference>
<evidence type="ECO:0000256" key="19">
    <source>
        <dbReference type="ARBA" id="ARBA00064671"/>
    </source>
</evidence>
<feature type="compositionally biased region" description="Basic residues" evidence="26">
    <location>
        <begin position="1751"/>
        <end position="1762"/>
    </location>
</feature>
<dbReference type="SUPFAM" id="SSF82199">
    <property type="entry name" value="SET domain"/>
    <property type="match status" value="1"/>
</dbReference>
<dbReference type="SMART" id="SM00570">
    <property type="entry name" value="AWS"/>
    <property type="match status" value="1"/>
</dbReference>
<keyword evidence="10 24" id="KW-0863">Zinc-finger</keyword>
<dbReference type="SUPFAM" id="SSF47095">
    <property type="entry name" value="HMG-box"/>
    <property type="match status" value="1"/>
</dbReference>
<feature type="compositionally biased region" description="Polar residues" evidence="26">
    <location>
        <begin position="1045"/>
        <end position="1056"/>
    </location>
</feature>
<proteinExistence type="predicted"/>
<feature type="domain" description="PWWP" evidence="30">
    <location>
        <begin position="409"/>
        <end position="473"/>
    </location>
</feature>
<dbReference type="GO" id="GO:0032259">
    <property type="term" value="P:methylation"/>
    <property type="evidence" value="ECO:0007669"/>
    <property type="project" value="UniProtKB-KW"/>
</dbReference>
<keyword evidence="15" id="KW-0804">Transcription</keyword>
<evidence type="ECO:0000256" key="17">
    <source>
        <dbReference type="ARBA" id="ARBA00050654"/>
    </source>
</evidence>
<evidence type="ECO:0000256" key="20">
    <source>
        <dbReference type="ARBA" id="ARBA00066810"/>
    </source>
</evidence>
<comment type="subcellular location">
    <subcellularLocation>
        <location evidence="2">Chromosome</location>
    </subcellularLocation>
    <subcellularLocation>
        <location evidence="1">Nucleus</location>
    </subcellularLocation>
</comment>
<dbReference type="FunFam" id="1.10.30.10:FF:000024">
    <property type="entry name" value="Histone-lysine N-methyltransferase NSD2"/>
    <property type="match status" value="1"/>
</dbReference>
<dbReference type="CDD" id="cd15657">
    <property type="entry name" value="PHD4_NSD2"/>
    <property type="match status" value="1"/>
</dbReference>
<reference evidence="33" key="1">
    <citation type="submission" date="2025-08" db="UniProtKB">
        <authorList>
            <consortium name="RefSeq"/>
        </authorList>
    </citation>
    <scope>IDENTIFICATION</scope>
    <source>
        <tissue evidence="33">Blood</tissue>
    </source>
</reference>
<dbReference type="PROSITE" id="PS50868">
    <property type="entry name" value="POST_SET"/>
    <property type="match status" value="1"/>
</dbReference>
<keyword evidence="7" id="KW-0949">S-adenosyl-L-methionine</keyword>
<keyword evidence="11" id="KW-0862">Zinc</keyword>
<evidence type="ECO:0000256" key="21">
    <source>
        <dbReference type="ARBA" id="ARBA00068932"/>
    </source>
</evidence>
<dbReference type="Gene3D" id="1.10.30.10">
    <property type="entry name" value="High mobility group box domain"/>
    <property type="match status" value="1"/>
</dbReference>
<evidence type="ECO:0000259" key="27">
    <source>
        <dbReference type="PROSITE" id="PS50016"/>
    </source>
</evidence>
<feature type="domain" description="HMG box" evidence="28">
    <location>
        <begin position="641"/>
        <end position="690"/>
    </location>
</feature>
<dbReference type="FunFam" id="2.30.30.140:FF:000057">
    <property type="entry name" value="Histone-lysine N-methyltransferase NSD2"/>
    <property type="match status" value="1"/>
</dbReference>
<feature type="domain" description="PWWP" evidence="30">
    <location>
        <begin position="1279"/>
        <end position="1341"/>
    </location>
</feature>
<feature type="region of interest" description="Disordered" evidence="26">
    <location>
        <begin position="330"/>
        <end position="360"/>
    </location>
</feature>
<dbReference type="Pfam" id="PF17907">
    <property type="entry name" value="AWS"/>
    <property type="match status" value="1"/>
</dbReference>
<feature type="DNA-binding region" description="HMG box" evidence="25">
    <location>
        <begin position="641"/>
        <end position="690"/>
    </location>
</feature>
<dbReference type="Gene3D" id="3.30.40.10">
    <property type="entry name" value="Zinc/RING finger domain, C3HC4 (zinc finger)"/>
    <property type="match status" value="3"/>
</dbReference>
<dbReference type="InterPro" id="IPR047437">
    <property type="entry name" value="SET_NSD2"/>
</dbReference>
<dbReference type="GO" id="GO:0005694">
    <property type="term" value="C:chromosome"/>
    <property type="evidence" value="ECO:0007669"/>
    <property type="project" value="UniProtKB-SubCell"/>
</dbReference>
<dbReference type="EC" id="2.1.1.357" evidence="20"/>
<evidence type="ECO:0000256" key="5">
    <source>
        <dbReference type="ARBA" id="ARBA00022603"/>
    </source>
</evidence>
<keyword evidence="16 25" id="KW-0539">Nucleus</keyword>
<evidence type="ECO:0000256" key="7">
    <source>
        <dbReference type="ARBA" id="ARBA00022691"/>
    </source>
</evidence>
<dbReference type="SMART" id="SM00249">
    <property type="entry name" value="PHD"/>
    <property type="match status" value="3"/>
</dbReference>
<feature type="region of interest" description="Disordered" evidence="26">
    <location>
        <begin position="900"/>
        <end position="971"/>
    </location>
</feature>
<feature type="compositionally biased region" description="Gly residues" evidence="26">
    <location>
        <begin position="961"/>
        <end position="971"/>
    </location>
</feature>
<evidence type="ECO:0000256" key="10">
    <source>
        <dbReference type="ARBA" id="ARBA00022771"/>
    </source>
</evidence>
<evidence type="ECO:0000256" key="22">
    <source>
        <dbReference type="ARBA" id="ARBA00079521"/>
    </source>
</evidence>
<evidence type="ECO:0000256" key="12">
    <source>
        <dbReference type="ARBA" id="ARBA00022853"/>
    </source>
</evidence>
<comment type="subunit">
    <text evidence="19">Interacts with HDAC1. Interacts (via PHD-type zinc fingers 1, 2 and 3) with SALL1. Interacts (via PHD-type 1, 2 and 3) with SALL4. Interacts with NANOG. Interacts with OGT. Interacts (via HMG box) with NKX2-5.</text>
</comment>
<evidence type="ECO:0000313" key="33">
    <source>
        <dbReference type="RefSeq" id="XP_045376184.1"/>
    </source>
</evidence>
<dbReference type="InterPro" id="IPR009071">
    <property type="entry name" value="HMG_box_dom"/>
</dbReference>
<dbReference type="InterPro" id="IPR019786">
    <property type="entry name" value="Zinc_finger_PHD-type_CS"/>
</dbReference>
<evidence type="ECO:0000256" key="14">
    <source>
        <dbReference type="ARBA" id="ARBA00023125"/>
    </source>
</evidence>
<protein>
    <recommendedName>
        <fullName evidence="21">Histone-lysine N-methyltransferase NSD2</fullName>
        <ecNumber evidence="20">2.1.1.357</ecNumber>
    </recommendedName>
    <alternativeName>
        <fullName evidence="22">Multiple myeloma SET domain-containing protein</fullName>
    </alternativeName>
    <alternativeName>
        <fullName evidence="23">Nuclear SET domain-containing protein 2</fullName>
    </alternativeName>
</protein>
<feature type="domain" description="PHD-type" evidence="27">
    <location>
        <begin position="855"/>
        <end position="901"/>
    </location>
</feature>
<dbReference type="Pfam" id="PF17982">
    <property type="entry name" value="C5HCH"/>
    <property type="match status" value="1"/>
</dbReference>
<evidence type="ECO:0000259" key="29">
    <source>
        <dbReference type="PROSITE" id="PS50280"/>
    </source>
</evidence>
<dbReference type="RefSeq" id="XP_045376184.1">
    <property type="nucleotide sequence ID" value="XM_045520228.1"/>
</dbReference>
<evidence type="ECO:0000256" key="26">
    <source>
        <dbReference type="SAM" id="MobiDB-lite"/>
    </source>
</evidence>
<dbReference type="InterPro" id="IPR055197">
    <property type="entry name" value="PHDvar_NSD"/>
</dbReference>
<dbReference type="PROSITE" id="PS50280">
    <property type="entry name" value="SET"/>
    <property type="match status" value="1"/>
</dbReference>
<dbReference type="InterPro" id="IPR036910">
    <property type="entry name" value="HMG_box_dom_sf"/>
</dbReference>
<dbReference type="CDD" id="cd15648">
    <property type="entry name" value="PHD1_NSD1_2"/>
    <property type="match status" value="1"/>
</dbReference>
<dbReference type="SMART" id="SM00508">
    <property type="entry name" value="PostSET"/>
    <property type="match status" value="1"/>
</dbReference>
<dbReference type="PANTHER" id="PTHR22884">
    <property type="entry name" value="SET DOMAIN PROTEINS"/>
    <property type="match status" value="1"/>
</dbReference>
<evidence type="ECO:0000256" key="25">
    <source>
        <dbReference type="PROSITE-ProRule" id="PRU00267"/>
    </source>
</evidence>
<evidence type="ECO:0000256" key="16">
    <source>
        <dbReference type="ARBA" id="ARBA00023242"/>
    </source>
</evidence>
<name>A0A9W3HK70_CAMBA</name>
<dbReference type="SMART" id="SM00293">
    <property type="entry name" value="PWWP"/>
    <property type="match status" value="2"/>
</dbReference>
<keyword evidence="12" id="KW-0156">Chromatin regulator</keyword>
<evidence type="ECO:0000256" key="11">
    <source>
        <dbReference type="ARBA" id="ARBA00022833"/>
    </source>
</evidence>
<comment type="catalytic activity">
    <reaction evidence="18">
        <text>L-lysyl(36)-[histone H3] + S-adenosyl-L-methionine = N(6)-methyl-L-lysyl(36)-[histone H3] + S-adenosyl-L-homocysteine + H(+)</text>
        <dbReference type="Rhea" id="RHEA:60312"/>
        <dbReference type="Rhea" id="RHEA-COMP:9785"/>
        <dbReference type="Rhea" id="RHEA-COMP:9786"/>
        <dbReference type="ChEBI" id="CHEBI:15378"/>
        <dbReference type="ChEBI" id="CHEBI:29969"/>
        <dbReference type="ChEBI" id="CHEBI:57856"/>
        <dbReference type="ChEBI" id="CHEBI:59789"/>
        <dbReference type="ChEBI" id="CHEBI:61929"/>
    </reaction>
</comment>
<dbReference type="InterPro" id="IPR047443">
    <property type="entry name" value="HMG-box_NSD2"/>
</dbReference>
<evidence type="ECO:0000259" key="32">
    <source>
        <dbReference type="PROSITE" id="PS51215"/>
    </source>
</evidence>
<dbReference type="SMART" id="SM00317">
    <property type="entry name" value="SET"/>
    <property type="match status" value="1"/>
</dbReference>
<dbReference type="InterPro" id="IPR003616">
    <property type="entry name" value="Post-SET_dom"/>
</dbReference>
<evidence type="ECO:0000259" key="31">
    <source>
        <dbReference type="PROSITE" id="PS50868"/>
    </source>
</evidence>
<dbReference type="InterPro" id="IPR001214">
    <property type="entry name" value="SET_dom"/>
</dbReference>
<dbReference type="GO" id="GO:0008270">
    <property type="term" value="F:zinc ion binding"/>
    <property type="evidence" value="ECO:0007669"/>
    <property type="project" value="UniProtKB-KW"/>
</dbReference>
<dbReference type="FunFam" id="2.30.30.140:FF:000004">
    <property type="entry name" value="Histone-lysine N-methyltransferase"/>
    <property type="match status" value="1"/>
</dbReference>
<dbReference type="Gene3D" id="2.30.30.140">
    <property type="match status" value="2"/>
</dbReference>
<feature type="region of interest" description="Disordered" evidence="26">
    <location>
        <begin position="567"/>
        <end position="643"/>
    </location>
</feature>
<dbReference type="PROSITE" id="PS51215">
    <property type="entry name" value="AWS"/>
    <property type="match status" value="1"/>
</dbReference>
<dbReference type="SUPFAM" id="SSF57903">
    <property type="entry name" value="FYVE/PHD zinc finger"/>
    <property type="match status" value="3"/>
</dbReference>
<comment type="catalytic activity">
    <reaction evidence="17">
        <text>L-lysyl(36)-[histone H3] + 2 S-adenosyl-L-methionine = N(6),N(6)-dimethyl-L-lysyl(36)-[histone H3] + 2 S-adenosyl-L-homocysteine + 2 H(+)</text>
        <dbReference type="Rhea" id="RHEA:60308"/>
        <dbReference type="Rhea" id="RHEA-COMP:9785"/>
        <dbReference type="Rhea" id="RHEA-COMP:9787"/>
        <dbReference type="ChEBI" id="CHEBI:15378"/>
        <dbReference type="ChEBI" id="CHEBI:29969"/>
        <dbReference type="ChEBI" id="CHEBI:57856"/>
        <dbReference type="ChEBI" id="CHEBI:59789"/>
        <dbReference type="ChEBI" id="CHEBI:61976"/>
        <dbReference type="EC" id="2.1.1.357"/>
    </reaction>
</comment>
<dbReference type="InterPro" id="IPR047442">
    <property type="entry name" value="PHD5_NSD2"/>
</dbReference>
<dbReference type="Pfam" id="PF23004">
    <property type="entry name" value="PHDvar_NSD"/>
    <property type="match status" value="1"/>
</dbReference>
<dbReference type="InterPro" id="IPR059153">
    <property type="entry name" value="NSD_PHD-1st"/>
</dbReference>
<evidence type="ECO:0000256" key="15">
    <source>
        <dbReference type="ARBA" id="ARBA00023163"/>
    </source>
</evidence>
<feature type="domain" description="PHD-type" evidence="27">
    <location>
        <begin position="1230"/>
        <end position="1274"/>
    </location>
</feature>
<dbReference type="Pfam" id="PF00856">
    <property type="entry name" value="SET"/>
    <property type="match status" value="1"/>
</dbReference>
<dbReference type="InterPro" id="IPR041306">
    <property type="entry name" value="C5HCH"/>
</dbReference>
<feature type="compositionally biased region" description="Basic and acidic residues" evidence="26">
    <location>
        <begin position="342"/>
        <end position="352"/>
    </location>
</feature>
<keyword evidence="8" id="KW-0479">Metal-binding</keyword>
<dbReference type="InterPro" id="IPR050777">
    <property type="entry name" value="SET2_Histone-Lys_MeTrsfase"/>
</dbReference>
<sequence length="1768" mass="191744">MGSFQACAAEGSRAQKEYLLSLQPRDVAKCKCEWTTTQLDTFQWHLVAGGSGSAGMGAAAPFSAVLGAPPILLSCEFQLFRVQGRLEPDLRLPGLGTRAREPPDLGALFTHRGRGVWVTNCAAATLAVSVGAGGRSPDSSSLLHIARQRSLPDSSLLGGRHAAHRVSPARAVAVPGRSHAPGPPSSLVAFSLGNSCLSAGKAVRGVKMKQAPEVVGGTNGKTQSCEVSRECSVFLGKGPLSAGLQEGVVPKFNGHEALPFIPTEKLKDLTSRVFNGEPGAHDARLRFESPEMKGLGTPPNTTPVKNGSPEIKLKITKTYMNGKPLFESSICGDGAAAGPPSEENRHGPESKARRSRKRSMKYDSLLEQGLVEAALVSRISSPSDKKVPAKKESCANTGRDKDHQLKYTVGDLVWSKVSGYPWWPCMVSADPLLHSYTKLKGQRKSARQYHVQFFGDAPERAWVFEKSLVAFEGEGQFEKLRQESAKQAPTKAEKIKLLKPIPGKLRAQWERGLAQAGAAAGMPAEERKAKFTFLYAGGQLRLNPHVAREAGLATECVGPALEASGVVDDNDTAAPASTGDQGVPVKRRRGPRLCGPAEGRASDPGAVRSSPQKAAEAGPRRGLGSPPGRKKAAASTPRGRKGDAASQFLVFCQKHRDEVVAEHPDAPAEEIEELLGSQWDLLTEKQKARYHTKFALPAPSQAEEESGHLNGKKRNHTKRRQDPTENVEVEDAPRKRLRTDRHSLRKRETVADKTARASSCKATEAASSLKSQAATKHLSDACKPLKKRNRAPPAAPVSLAFSKSSSPSASFTENEVSDGPGDEPLESPYESADETQTEVSVSSKKSERGVTAKKEHVCQLCEKTGSLLLCEGPCCGAFHLACLGLSRRPEGRFTCTECASGTSARPFPSSVGSSPRALRPPVPSCRPPSGASSPAPRRVPSVPPITGRKSVPRPSEASSGSGEGGVMGSGWAGANQNVSQLVGELSLLQGCFRVSPAWSGEVDAWWHGTAVVTLHLLSAGQAKGLLTREDMSQVQRTPGDFRGATQVQATPHSTSPGRLSSAVIAVLSRSRPTARARVEAFLCRSPFPRASLSFVGMASPGLPGQTALACPPMMLGLGAWLLPLSRGWTGARPRGAAQSRGLRAAAAVSCVPSPPPLEAWWFLAPVCCVGSSGVSLPPGKMMRCVRCPVAYHGGDACLAAGCLVVASHSIVCTGHFTARKGKRHHAHVNVSWCFVCSKGGSLLCCESCPAAFHPDCLNIEMPDGSWFCNDCRAGKKLHFQDIIWVKLGNYRWWPAEVCHPKNVPPNIQKMKHEIGEFPVFFFGSKDYYWTHQARVFPYVEGDRGSRELGQSFPRVSHSHFVDFLALQEAEARFREIKLQREARETQESARKPPPYKHIKVNKPYGKVQVHTADISEIPKCNCRPSDENPCGSDSQCLNRMLMFECHPQVCPAGEACQNQCFTKRQYPETKIVRTDGKGWGLVAKRDIRKGEFVIEYVGELIDEEECMARIRRAHENDITHFYMLTIDKDRIIDAGPKGNYSRFMNHSCQPNCETLKWTVNGDTRVGLFAVCDIPAGTELTFNYNLDCLGNEKTVCRCGASNCSGFLGDRPKASAALSSEEKGKKTKKKTRRRRTRGEGKKSEDECFRCGDGGQLVLCDRKSCTKAYHLACLGLGKRPFGKWECPWHHCDVCGKPSTSFCHFCPNSFCKEHQDGTAFSSTQDGQPYCCEHDWRAEPARGAKTESPCAEPAKTKGRRKRRRCWRRVTEGK</sequence>
<dbReference type="InterPro" id="IPR046341">
    <property type="entry name" value="SET_dom_sf"/>
</dbReference>
<dbReference type="SMART" id="SM00398">
    <property type="entry name" value="HMG"/>
    <property type="match status" value="1"/>
</dbReference>
<evidence type="ECO:0000256" key="3">
    <source>
        <dbReference type="ARBA" id="ARBA00022454"/>
    </source>
</evidence>
<gene>
    <name evidence="33" type="primary">NSD2</name>
</gene>
<evidence type="ECO:0000259" key="28">
    <source>
        <dbReference type="PROSITE" id="PS50118"/>
    </source>
</evidence>
<feature type="compositionally biased region" description="Basic residues" evidence="26">
    <location>
        <begin position="1623"/>
        <end position="1634"/>
    </location>
</feature>
<dbReference type="SUPFAM" id="SSF63748">
    <property type="entry name" value="Tudor/PWWP/MBT"/>
    <property type="match status" value="2"/>
</dbReference>
<evidence type="ECO:0000256" key="23">
    <source>
        <dbReference type="ARBA" id="ARBA00081710"/>
    </source>
</evidence>
<dbReference type="InterPro" id="IPR001965">
    <property type="entry name" value="Znf_PHD"/>
</dbReference>
<keyword evidence="6" id="KW-0808">Transferase</keyword>
<evidence type="ECO:0000259" key="30">
    <source>
        <dbReference type="PROSITE" id="PS50812"/>
    </source>
</evidence>
<feature type="region of interest" description="Disordered" evidence="26">
    <location>
        <begin position="695"/>
        <end position="848"/>
    </location>
</feature>
<feature type="domain" description="AWS" evidence="32">
    <location>
        <begin position="1415"/>
        <end position="1465"/>
    </location>
</feature>
<feature type="domain" description="SET" evidence="29">
    <location>
        <begin position="1467"/>
        <end position="1584"/>
    </location>
</feature>
<evidence type="ECO:0000256" key="6">
    <source>
        <dbReference type="ARBA" id="ARBA00022679"/>
    </source>
</evidence>
<evidence type="ECO:0000256" key="8">
    <source>
        <dbReference type="ARBA" id="ARBA00022723"/>
    </source>
</evidence>
<dbReference type="PROSITE" id="PS50016">
    <property type="entry name" value="ZF_PHD_2"/>
    <property type="match status" value="2"/>
</dbReference>
<feature type="region of interest" description="Disordered" evidence="26">
    <location>
        <begin position="1037"/>
        <end position="1056"/>
    </location>
</feature>
<dbReference type="FunFam" id="3.30.40.10:FF:000025">
    <property type="entry name" value="Histone-lysine N-methyltransferase"/>
    <property type="match status" value="1"/>
</dbReference>
<dbReference type="Pfam" id="PF00505">
    <property type="entry name" value="HMG_box"/>
    <property type="match status" value="1"/>
</dbReference>
<dbReference type="GO" id="GO:0003677">
    <property type="term" value="F:DNA binding"/>
    <property type="evidence" value="ECO:0007669"/>
    <property type="project" value="UniProtKB-UniRule"/>
</dbReference>
<evidence type="ECO:0000256" key="2">
    <source>
        <dbReference type="ARBA" id="ARBA00004286"/>
    </source>
</evidence>
<evidence type="ECO:0000256" key="9">
    <source>
        <dbReference type="ARBA" id="ARBA00022737"/>
    </source>
</evidence>
<dbReference type="Pfam" id="PF00628">
    <property type="entry name" value="PHD"/>
    <property type="match status" value="1"/>
</dbReference>
<keyword evidence="5" id="KW-0489">Methyltransferase</keyword>
<feature type="compositionally biased region" description="Acidic residues" evidence="26">
    <location>
        <begin position="820"/>
        <end position="836"/>
    </location>
</feature>
<feature type="compositionally biased region" description="Polar residues" evidence="26">
    <location>
        <begin position="756"/>
        <end position="774"/>
    </location>
</feature>
<keyword evidence="9" id="KW-0677">Repeat</keyword>
<organism evidence="33">
    <name type="scientific">Camelus bactrianus</name>
    <name type="common">Bactrian camel</name>
    <dbReference type="NCBI Taxonomy" id="9837"/>
    <lineage>
        <taxon>Eukaryota</taxon>
        <taxon>Metazoa</taxon>
        <taxon>Chordata</taxon>
        <taxon>Craniata</taxon>
        <taxon>Vertebrata</taxon>
        <taxon>Euteleostomi</taxon>
        <taxon>Mammalia</taxon>
        <taxon>Eutheria</taxon>
        <taxon>Laurasiatheria</taxon>
        <taxon>Artiodactyla</taxon>
        <taxon>Tylopoda</taxon>
        <taxon>Camelidae</taxon>
        <taxon>Camelus</taxon>
    </lineage>
</organism>
<dbReference type="CDD" id="cd15660">
    <property type="entry name" value="PHD5_NSD2"/>
    <property type="match status" value="1"/>
</dbReference>
<evidence type="ECO:0000256" key="4">
    <source>
        <dbReference type="ARBA" id="ARBA00022553"/>
    </source>
</evidence>
<keyword evidence="4" id="KW-0597">Phosphoprotein</keyword>
<feature type="compositionally biased region" description="Basic residues" evidence="26">
    <location>
        <begin position="710"/>
        <end position="719"/>
    </location>
</feature>
<evidence type="ECO:0000256" key="1">
    <source>
        <dbReference type="ARBA" id="ARBA00004123"/>
    </source>
</evidence>
<dbReference type="Pfam" id="PF23011">
    <property type="entry name" value="PHD-1st_NSD"/>
    <property type="match status" value="2"/>
</dbReference>